<dbReference type="InterPro" id="IPR057326">
    <property type="entry name" value="KR_dom"/>
</dbReference>
<evidence type="ECO:0000259" key="3">
    <source>
        <dbReference type="SMART" id="SM00822"/>
    </source>
</evidence>
<sequence>MLLKSIISLSRRQKSSILMAIDLLLVPLSFCLALVLLNEGTALLPLLRAHVLEQPLLIAEAGVLSSLLGLSRIKLREYQGEAVGRSAVLASVLAITSAVQSNLAAVEQSPGLHVVFGLLYFTVFFFTRLTLTQILTAIYRNSRTLSRVAIYGAGRTGMALARELRDSDDFVVCAFLDDNATLAGMTMNGVPIHSGVHAARVIEQYKINQVILAMPSVSTDKQTFLSQRLEKLGLQVHSLPAFTQIHGGQELLDLMRPVGAAALLCRDPLNHELTAGRNAYRDANVLISGAGGSIGLELCRQVVACRPKTLVLYELSELALYNAEAEMRLLAEATGVEIVAVLGSVADRVQVMQVLERYGIDIVLHAAAYKHVPLVEINARAGMANNVLGTAVLARAARDAQVKRFVLVSTDKAVRPGNLMGASKRLAELIVQDLAARPARTVFSIVRFGNVLGSSGSVVPLFQEQIARGGPVTLTDERVTRYFMTIQEASRLVLLAGSFAEGGEVFVLDMGRPVKIIDLARRLIETSGFTVRDARNPEGDIEIVTTGLRPGEKLHEELMVRKGAQTTAHPKIISVREDHLSELATAAALRDLREAIDRGSDTDVIAVVARAVPEYAPQSLPASALQCQVVQAQRTEQAADLPAE</sequence>
<name>D5ARE2_RHOCB</name>
<dbReference type="KEGG" id="rcp:RCAP_rcc03223"/>
<evidence type="ECO:0000313" key="5">
    <source>
        <dbReference type="Proteomes" id="UP000002361"/>
    </source>
</evidence>
<keyword evidence="2" id="KW-0812">Transmembrane</keyword>
<evidence type="ECO:0000256" key="2">
    <source>
        <dbReference type="SAM" id="Phobius"/>
    </source>
</evidence>
<dbReference type="PANTHER" id="PTHR43318:SF1">
    <property type="entry name" value="POLYSACCHARIDE BIOSYNTHESIS PROTEIN EPSC-RELATED"/>
    <property type="match status" value="1"/>
</dbReference>
<reference evidence="4 5" key="2">
    <citation type="journal article" date="2010" name="J. Bacteriol.">
        <title>Complete genome sequence of the photosynthetic purple nonsulfur bacterium Rhodobacter capsulatus SB 1003.</title>
        <authorList>
            <person name="Strnad H."/>
            <person name="Lapidus A."/>
            <person name="Paces J."/>
            <person name="Ulbrich P."/>
            <person name="Vlcek C."/>
            <person name="Paces V."/>
            <person name="Haselkorn R."/>
        </authorList>
    </citation>
    <scope>NUCLEOTIDE SEQUENCE [LARGE SCALE GENOMIC DNA]</scope>
    <source>
        <strain evidence="5">ATCC BAA-309 / NBRC 16581 / SB1003</strain>
    </source>
</reference>
<evidence type="ECO:0000313" key="4">
    <source>
        <dbReference type="EMBL" id="ADE86947.1"/>
    </source>
</evidence>
<proteinExistence type="inferred from homology"/>
<dbReference type="SUPFAM" id="SSF51735">
    <property type="entry name" value="NAD(P)-binding Rossmann-fold domains"/>
    <property type="match status" value="1"/>
</dbReference>
<comment type="similarity">
    <text evidence="1">Belongs to the polysaccharide synthase family.</text>
</comment>
<dbReference type="Proteomes" id="UP000002361">
    <property type="component" value="Chromosome"/>
</dbReference>
<dbReference type="STRING" id="272942.RCAP_rcc03223"/>
<dbReference type="EMBL" id="CP001312">
    <property type="protein sequence ID" value="ADE86947.1"/>
    <property type="molecule type" value="Genomic_DNA"/>
</dbReference>
<dbReference type="HOGENOM" id="CLU_013560_6_2_5"/>
<organism evidence="4 5">
    <name type="scientific">Rhodobacter capsulatus (strain ATCC BAA-309 / NBRC 16581 / SB1003)</name>
    <dbReference type="NCBI Taxonomy" id="272942"/>
    <lineage>
        <taxon>Bacteria</taxon>
        <taxon>Pseudomonadati</taxon>
        <taxon>Pseudomonadota</taxon>
        <taxon>Alphaproteobacteria</taxon>
        <taxon>Rhodobacterales</taxon>
        <taxon>Rhodobacter group</taxon>
        <taxon>Rhodobacter</taxon>
    </lineage>
</organism>
<dbReference type="SUPFAM" id="SSF53335">
    <property type="entry name" value="S-adenosyl-L-methionine-dependent methyltransferases"/>
    <property type="match status" value="1"/>
</dbReference>
<feature type="transmembrane region" description="Helical" evidence="2">
    <location>
        <begin position="118"/>
        <end position="139"/>
    </location>
</feature>
<dbReference type="eggNOG" id="COG1086">
    <property type="taxonomic scope" value="Bacteria"/>
</dbReference>
<protein>
    <submittedName>
        <fullName evidence="4">Polysaccharide biosynthesis protein CapD</fullName>
    </submittedName>
</protein>
<keyword evidence="2" id="KW-1133">Transmembrane helix</keyword>
<dbReference type="Pfam" id="PF02719">
    <property type="entry name" value="Polysacc_synt_2"/>
    <property type="match status" value="1"/>
</dbReference>
<gene>
    <name evidence="4" type="primary">capD</name>
    <name evidence="4" type="ordered locus">RCAP_rcc03223</name>
</gene>
<dbReference type="InterPro" id="IPR051203">
    <property type="entry name" value="Polysaccharide_Synthase-Rel"/>
</dbReference>
<dbReference type="CDD" id="cd05237">
    <property type="entry name" value="UDP_invert_4-6DH_SDR_e"/>
    <property type="match status" value="1"/>
</dbReference>
<dbReference type="AlphaFoldDB" id="D5ARE2"/>
<dbReference type="InterPro" id="IPR003869">
    <property type="entry name" value="Polysac_CapD-like"/>
</dbReference>
<dbReference type="InterPro" id="IPR029063">
    <property type="entry name" value="SAM-dependent_MTases_sf"/>
</dbReference>
<dbReference type="Gene3D" id="3.40.50.720">
    <property type="entry name" value="NAD(P)-binding Rossmann-like Domain"/>
    <property type="match status" value="2"/>
</dbReference>
<feature type="transmembrane region" description="Helical" evidence="2">
    <location>
        <begin position="16"/>
        <end position="36"/>
    </location>
</feature>
<dbReference type="SMART" id="SM00822">
    <property type="entry name" value="PKS_KR"/>
    <property type="match status" value="1"/>
</dbReference>
<reference key="1">
    <citation type="submission" date="2008-12" db="EMBL/GenBank/DDBJ databases">
        <title>Complete genome sequence of Rhodobacter capsulatus SB1003.</title>
        <authorList>
            <person name="Strnad H."/>
            <person name="Lapidus A."/>
            <person name="Vlcek C."/>
            <person name="Ulbrich P."/>
            <person name="Paces J."/>
            <person name="Maltsev N."/>
            <person name="Kumar V."/>
            <person name="Kogan Y."/>
            <person name="Milgram A."/>
            <person name="Rebrekov D."/>
            <person name="Mazur M."/>
            <person name="Cox R."/>
            <person name="Kyrpides N."/>
            <person name="Kolar M."/>
            <person name="Sachova J."/>
            <person name="Ridl J."/>
            <person name="Ivanova N."/>
            <person name="Kapatral V."/>
            <person name="Los T."/>
            <person name="Lykidis A."/>
            <person name="Mikhailova N."/>
            <person name="Reznik G."/>
            <person name="Vasieva O."/>
            <person name="Fonstein M."/>
            <person name="Paces V."/>
            <person name="Haselkorn R."/>
        </authorList>
    </citation>
    <scope>NUCLEOTIDE SEQUENCE</scope>
    <source>
        <strain>SB1003</strain>
    </source>
</reference>
<feature type="domain" description="Ketoreductase" evidence="3">
    <location>
        <begin position="283"/>
        <end position="454"/>
    </location>
</feature>
<keyword evidence="2" id="KW-0472">Membrane</keyword>
<dbReference type="PANTHER" id="PTHR43318">
    <property type="entry name" value="UDP-N-ACETYLGLUCOSAMINE 4,6-DEHYDRATASE"/>
    <property type="match status" value="1"/>
</dbReference>
<dbReference type="InterPro" id="IPR036291">
    <property type="entry name" value="NAD(P)-bd_dom_sf"/>
</dbReference>
<accession>D5ARE2</accession>
<evidence type="ECO:0000256" key="1">
    <source>
        <dbReference type="ARBA" id="ARBA00007430"/>
    </source>
</evidence>
<keyword evidence="5" id="KW-1185">Reference proteome</keyword>